<dbReference type="PROSITE" id="PS51257">
    <property type="entry name" value="PROKAR_LIPOPROTEIN"/>
    <property type="match status" value="1"/>
</dbReference>
<protein>
    <submittedName>
        <fullName evidence="1">Outer membrane protein assembly factor</fullName>
    </submittedName>
</protein>
<reference evidence="1" key="1">
    <citation type="journal article" date="2021" name="Proc. Natl. Acad. Sci. U.S.A.">
        <title>A Catalog of Tens of Thousands of Viruses from Human Metagenomes Reveals Hidden Associations with Chronic Diseases.</title>
        <authorList>
            <person name="Tisza M.J."/>
            <person name="Buck C.B."/>
        </authorList>
    </citation>
    <scope>NUCLEOTIDE SEQUENCE</scope>
    <source>
        <strain evidence="1">CtH3Y19</strain>
    </source>
</reference>
<sequence length="108" mass="12451">MKKIRAIAVAMAMTVFLSGCYDYGRDITIICPVINYMAVDGGAIVIYEMDGERREKKFLEKDVYACDESSRIIAVGKVYEDGSRSLRLYLYLSEEDYVQYTKDRFDLD</sequence>
<organism evidence="1">
    <name type="scientific">Siphoviridae sp. ctH3Y19</name>
    <dbReference type="NCBI Taxonomy" id="2825419"/>
    <lineage>
        <taxon>Viruses</taxon>
        <taxon>Duplodnaviria</taxon>
        <taxon>Heunggongvirae</taxon>
        <taxon>Uroviricota</taxon>
        <taxon>Caudoviricetes</taxon>
    </lineage>
</organism>
<accession>A0A8S5P3F6</accession>
<name>A0A8S5P3F6_9CAUD</name>
<proteinExistence type="predicted"/>
<dbReference type="EMBL" id="BK015309">
    <property type="protein sequence ID" value="DAE00748.1"/>
    <property type="molecule type" value="Genomic_DNA"/>
</dbReference>
<evidence type="ECO:0000313" key="1">
    <source>
        <dbReference type="EMBL" id="DAE00748.1"/>
    </source>
</evidence>